<gene>
    <name evidence="1" type="ORF">CAZ10_10610</name>
</gene>
<dbReference type="Proteomes" id="UP000194857">
    <property type="component" value="Unassembled WGS sequence"/>
</dbReference>
<dbReference type="EMBL" id="NFFZ01000004">
    <property type="protein sequence ID" value="OTI63272.1"/>
    <property type="molecule type" value="Genomic_DNA"/>
</dbReference>
<organism evidence="1 2">
    <name type="scientific">Pseudomonas aeruginosa</name>
    <dbReference type="NCBI Taxonomy" id="287"/>
    <lineage>
        <taxon>Bacteria</taxon>
        <taxon>Pseudomonadati</taxon>
        <taxon>Pseudomonadota</taxon>
        <taxon>Gammaproteobacteria</taxon>
        <taxon>Pseudomonadales</taxon>
        <taxon>Pseudomonadaceae</taxon>
        <taxon>Pseudomonas</taxon>
    </lineage>
</organism>
<accession>A0A241XRZ2</accession>
<dbReference type="AlphaFoldDB" id="A0A241XRZ2"/>
<dbReference type="RefSeq" id="WP_065327773.1">
    <property type="nucleotide sequence ID" value="NZ_NFFZ01000004.1"/>
</dbReference>
<name>A0A241XRZ2_PSEAI</name>
<comment type="caution">
    <text evidence="1">The sequence shown here is derived from an EMBL/GenBank/DDBJ whole genome shotgun (WGS) entry which is preliminary data.</text>
</comment>
<sequence length="217" mass="24273">MKNSQEEQAMSGQAIRIEPIERDLHLNCPECQATRLQVTTSTCTVPVGKYWLTDGDTIPGLETALIRSRMEKPIPADQQAAGRRSNYDYELLVGNCHVCQAEYIVLSAKMIDSAVSVDEAFVQAYFYENLEVSPPTYWSGRQEGEEQPWLIARHDTPKGVVLCHTFGPFSLNGSTMKGKYGVSSCGGDKGSWGFAWRFMLAKWSRLKELAEVVNRQA</sequence>
<proteinExistence type="predicted"/>
<evidence type="ECO:0000313" key="2">
    <source>
        <dbReference type="Proteomes" id="UP000194857"/>
    </source>
</evidence>
<protein>
    <submittedName>
        <fullName evidence="1">Uncharacterized protein</fullName>
    </submittedName>
</protein>
<reference evidence="1 2" key="1">
    <citation type="submission" date="2017-05" db="EMBL/GenBank/DDBJ databases">
        <authorList>
            <person name="Song R."/>
            <person name="Chenine A.L."/>
            <person name="Ruprecht R.M."/>
        </authorList>
    </citation>
    <scope>NUCLEOTIDE SEQUENCE [LARGE SCALE GENOMIC DNA]</scope>
    <source>
        <strain evidence="1 2">S567_C10_BS</strain>
    </source>
</reference>
<evidence type="ECO:0000313" key="1">
    <source>
        <dbReference type="EMBL" id="OTI63272.1"/>
    </source>
</evidence>